<dbReference type="Pfam" id="PF16402">
    <property type="entry name" value="DUF5010"/>
    <property type="match status" value="1"/>
</dbReference>
<dbReference type="KEGG" id="jag:GJA_3420"/>
<dbReference type="SUPFAM" id="SSF49785">
    <property type="entry name" value="Galactose-binding domain-like"/>
    <property type="match status" value="1"/>
</dbReference>
<sequence length="465" mass="51141">MPFAQAQYVGVTFGYNYTKETEIIGPDTGTYNTPLYNPDPKNPDGTWDAWVRELGEAGVDFVAPNVRGAYPFTNWSPAGMAPIVKALAKTGLDSQIKVALFDDNAASWKAQWNQANHNSLPFDIGNPANWTYIYDTNYKVFFDTIPDANRFKIDGRPVIIIWTGNAATVGNEQGNYSSAMKYVRQKCMQDFGFNPYIIVNTDALKNDTTLAAVVDAAHAWSGGGTWTLTNVNRTKIGVAFPGLFAPTSPTFRDPDHGRTFDTALKNTVDAGALLTLVEGFTDFLENASVFRVRNLDADGKPLTYQDTLYDYPNQRINILRAHSRNPFSADLKFAAAGADYFGGANGGNGKTNFYRNGNIAIEPTRDVGGGVNVGSMQNGEWLEWEHVPVKAGSHFQVRIATPSSGRKMHFVIDGVAQAPQTLPSTGGWQNWVTYDFGNLGIDADSYHTVRIVFDNGGINFNWWKS</sequence>
<dbReference type="PROSITE" id="PS51175">
    <property type="entry name" value="CBM6"/>
    <property type="match status" value="1"/>
</dbReference>
<dbReference type="Gene3D" id="2.60.120.260">
    <property type="entry name" value="Galactose-binding domain-like"/>
    <property type="match status" value="1"/>
</dbReference>
<evidence type="ECO:0000259" key="2">
    <source>
        <dbReference type="PROSITE" id="PS51175"/>
    </source>
</evidence>
<dbReference type="STRING" id="1349767.GJA_3420"/>
<gene>
    <name evidence="3" type="ORF">GJA_3420</name>
</gene>
<name>W0V5D8_9BURK</name>
<evidence type="ECO:0000313" key="3">
    <source>
        <dbReference type="EMBL" id="CDG84039.1"/>
    </source>
</evidence>
<dbReference type="Proteomes" id="UP000027604">
    <property type="component" value="Chromosome I"/>
</dbReference>
<organism evidence="3 4">
    <name type="scientific">Janthinobacterium agaricidamnosum NBRC 102515 = DSM 9628</name>
    <dbReference type="NCBI Taxonomy" id="1349767"/>
    <lineage>
        <taxon>Bacteria</taxon>
        <taxon>Pseudomonadati</taxon>
        <taxon>Pseudomonadota</taxon>
        <taxon>Betaproteobacteria</taxon>
        <taxon>Burkholderiales</taxon>
        <taxon>Oxalobacteraceae</taxon>
        <taxon>Janthinobacterium</taxon>
    </lineage>
</organism>
<dbReference type="InterPro" id="IPR008979">
    <property type="entry name" value="Galactose-bd-like_sf"/>
</dbReference>
<evidence type="ECO:0000313" key="4">
    <source>
        <dbReference type="Proteomes" id="UP000027604"/>
    </source>
</evidence>
<dbReference type="eggNOG" id="COG3401">
    <property type="taxonomic scope" value="Bacteria"/>
</dbReference>
<dbReference type="AlphaFoldDB" id="W0V5D8"/>
<dbReference type="GO" id="GO:0030246">
    <property type="term" value="F:carbohydrate binding"/>
    <property type="evidence" value="ECO:0007669"/>
    <property type="project" value="InterPro"/>
</dbReference>
<accession>W0V5D8</accession>
<dbReference type="InterPro" id="IPR006584">
    <property type="entry name" value="Cellulose-bd_IV"/>
</dbReference>
<proteinExistence type="predicted"/>
<dbReference type="PATRIC" id="fig|1349767.4.peg.27"/>
<dbReference type="InterPro" id="IPR041342">
    <property type="entry name" value="CBM35"/>
</dbReference>
<dbReference type="InterPro" id="IPR005084">
    <property type="entry name" value="CBM6"/>
</dbReference>
<dbReference type="Pfam" id="PF18099">
    <property type="entry name" value="CBM_35_2"/>
    <property type="match status" value="1"/>
</dbReference>
<feature type="domain" description="CBM6" evidence="2">
    <location>
        <begin position="346"/>
        <end position="465"/>
    </location>
</feature>
<reference evidence="3 4" key="1">
    <citation type="journal article" date="2015" name="Genome Announc.">
        <title>Genome Sequence of Mushroom Soft-Rot Pathogen Janthinobacterium agaricidamnosum.</title>
        <authorList>
            <person name="Graupner K."/>
            <person name="Lackner G."/>
            <person name="Hertweck C."/>
        </authorList>
    </citation>
    <scope>NUCLEOTIDE SEQUENCE [LARGE SCALE GENOMIC DNA]</scope>
    <source>
        <strain evidence="4">NBRC 102515 / DSM 9628</strain>
    </source>
</reference>
<dbReference type="HOGENOM" id="CLU_471497_0_0_4"/>
<dbReference type="EMBL" id="HG322949">
    <property type="protein sequence ID" value="CDG84039.1"/>
    <property type="molecule type" value="Genomic_DNA"/>
</dbReference>
<dbReference type="SMART" id="SM00606">
    <property type="entry name" value="CBD_IV"/>
    <property type="match status" value="1"/>
</dbReference>
<protein>
    <submittedName>
        <fullName evidence="3">Carbohydrate binding module family protein</fullName>
    </submittedName>
</protein>
<evidence type="ECO:0000256" key="1">
    <source>
        <dbReference type="ARBA" id="ARBA00022729"/>
    </source>
</evidence>
<keyword evidence="4" id="KW-1185">Reference proteome</keyword>
<keyword evidence="1" id="KW-0732">Signal</keyword>
<dbReference type="CDD" id="cd04080">
    <property type="entry name" value="CBM6_cellulase-like"/>
    <property type="match status" value="1"/>
</dbReference>
<dbReference type="InterPro" id="IPR032178">
    <property type="entry name" value="DUF5010"/>
</dbReference>